<organism evidence="7 8">
    <name type="scientific">Cyclospora cayetanensis</name>
    <dbReference type="NCBI Taxonomy" id="88456"/>
    <lineage>
        <taxon>Eukaryota</taxon>
        <taxon>Sar</taxon>
        <taxon>Alveolata</taxon>
        <taxon>Apicomplexa</taxon>
        <taxon>Conoidasida</taxon>
        <taxon>Coccidia</taxon>
        <taxon>Eucoccidiorida</taxon>
        <taxon>Eimeriorina</taxon>
        <taxon>Eimeriidae</taxon>
        <taxon>Cyclospora</taxon>
    </lineage>
</organism>
<proteinExistence type="inferred from homology"/>
<dbReference type="Proteomes" id="UP000095192">
    <property type="component" value="Unassembled WGS sequence"/>
</dbReference>
<feature type="compositionally biased region" description="Basic and acidic residues" evidence="3">
    <location>
        <begin position="26"/>
        <end position="45"/>
    </location>
</feature>
<dbReference type="AlphaFoldDB" id="A0A1D3CYI0"/>
<feature type="signal peptide" evidence="5">
    <location>
        <begin position="1"/>
        <end position="24"/>
    </location>
</feature>
<gene>
    <name evidence="7" type="ORF">cyc_05289</name>
</gene>
<keyword evidence="7" id="KW-0378">Hydrolase</keyword>
<dbReference type="InParanoid" id="A0A1D3CYI0"/>
<sequence length="573" mass="62377">MRNSACILYVLCGLLAAASPIVVAASEKESDAEPKDLRVQEDSEARSTLPAETIMPIASPRSPRRGLSTKAFAFAAALGALVLMVAAGVTVSMRREAPGPPPVPLPEEQPPPPPQQPEELPEVLARKLLLPEGPDKTAAARLVGAFFKYLDDIEMPNSVFSPVSVLSVLSVVAEGASWPVEERLRGWITEPAVYTLPEDLEGWPHRDALKALQDYYGPESPVIDMIAELCVDEDIRDTPGFAAFEKRVSDRLGYSPIRSMDFTQVVRTTSEINARVETVTRGKIEEFLHAPMLVGASLVLVNAFYMKSEWASTFPPELTRQGTFKASTPFGVTNKRAKFMEQVLKPGSYHIYQEEGVTVLGLPYKYPGAAMYIYLPEDAEEFRIKINEDPTHLSRLVAKAREASVSGTGSSAATTPLKLRLPKFHLKTYKNKVGLSDLLGNLGLGEFLLWEQSIANLGLPPGGRVTGIFHQADLQIDEEGTEAAAATVAMQPEPVSSSPDAIELSVDRTFFFELLLLQQAGLLKAWQTVGCCTAEPCVAMVLTCFIEQREIELADGQAVVGRCVMHISIIIGA</sequence>
<keyword evidence="7" id="KW-0645">Protease</keyword>
<dbReference type="InterPro" id="IPR042178">
    <property type="entry name" value="Serpin_sf_1"/>
</dbReference>
<dbReference type="GO" id="GO:0006508">
    <property type="term" value="P:proteolysis"/>
    <property type="evidence" value="ECO:0007669"/>
    <property type="project" value="UniProtKB-KW"/>
</dbReference>
<dbReference type="InterPro" id="IPR042185">
    <property type="entry name" value="Serpin_sf_2"/>
</dbReference>
<evidence type="ECO:0000256" key="3">
    <source>
        <dbReference type="SAM" id="MobiDB-lite"/>
    </source>
</evidence>
<comment type="similarity">
    <text evidence="1 2">Belongs to the serpin family.</text>
</comment>
<dbReference type="CDD" id="cd00172">
    <property type="entry name" value="serpin"/>
    <property type="match status" value="1"/>
</dbReference>
<dbReference type="EMBL" id="JROU02001498">
    <property type="protein sequence ID" value="OEH76255.1"/>
    <property type="molecule type" value="Genomic_DNA"/>
</dbReference>
<keyword evidence="5" id="KW-0732">Signal</keyword>
<dbReference type="InterPro" id="IPR036186">
    <property type="entry name" value="Serpin_sf"/>
</dbReference>
<keyword evidence="8" id="KW-1185">Reference proteome</keyword>
<feature type="transmembrane region" description="Helical" evidence="4">
    <location>
        <begin position="71"/>
        <end position="91"/>
    </location>
</feature>
<feature type="chain" id="PRO_5008914010" evidence="5">
    <location>
        <begin position="25"/>
        <end position="573"/>
    </location>
</feature>
<evidence type="ECO:0000313" key="8">
    <source>
        <dbReference type="Proteomes" id="UP000095192"/>
    </source>
</evidence>
<dbReference type="InterPro" id="IPR000215">
    <property type="entry name" value="Serpin_fam"/>
</dbReference>
<reference evidence="7 8" key="1">
    <citation type="journal article" date="2016" name="BMC Genomics">
        <title>Comparative genomics reveals Cyclospora cayetanensis possesses coccidia-like metabolism and invasion components but unique surface antigens.</title>
        <authorList>
            <person name="Liu S."/>
            <person name="Wang L."/>
            <person name="Zheng H."/>
            <person name="Xu Z."/>
            <person name="Roellig D.M."/>
            <person name="Li N."/>
            <person name="Frace M.A."/>
            <person name="Tang K."/>
            <person name="Arrowood M.J."/>
            <person name="Moss D.M."/>
            <person name="Zhang L."/>
            <person name="Feng Y."/>
            <person name="Xiao L."/>
        </authorList>
    </citation>
    <scope>NUCLEOTIDE SEQUENCE [LARGE SCALE GENOMIC DNA]</scope>
    <source>
        <strain evidence="7 8">CHN_HEN01</strain>
    </source>
</reference>
<evidence type="ECO:0000256" key="2">
    <source>
        <dbReference type="RuleBase" id="RU000411"/>
    </source>
</evidence>
<keyword evidence="4" id="KW-0472">Membrane</keyword>
<dbReference type="Gene3D" id="2.30.39.10">
    <property type="entry name" value="Alpha-1-antitrypsin, domain 1"/>
    <property type="match status" value="1"/>
</dbReference>
<accession>A0A1D3CYI0</accession>
<dbReference type="GO" id="GO:0005615">
    <property type="term" value="C:extracellular space"/>
    <property type="evidence" value="ECO:0007669"/>
    <property type="project" value="InterPro"/>
</dbReference>
<dbReference type="Gene3D" id="3.30.497.10">
    <property type="entry name" value="Antithrombin, subunit I, domain 2"/>
    <property type="match status" value="1"/>
</dbReference>
<comment type="caution">
    <text evidence="7">The sequence shown here is derived from an EMBL/GenBank/DDBJ whole genome shotgun (WGS) entry which is preliminary data.</text>
</comment>
<dbReference type="PANTHER" id="PTHR11461">
    <property type="entry name" value="SERINE PROTEASE INHIBITOR, SERPIN"/>
    <property type="match status" value="1"/>
</dbReference>
<dbReference type="VEuPathDB" id="ToxoDB:LOC34621667"/>
<evidence type="ECO:0000259" key="6">
    <source>
        <dbReference type="SMART" id="SM00093"/>
    </source>
</evidence>
<feature type="region of interest" description="Disordered" evidence="3">
    <location>
        <begin position="96"/>
        <end position="119"/>
    </location>
</feature>
<evidence type="ECO:0000313" key="7">
    <source>
        <dbReference type="EMBL" id="OEH76255.1"/>
    </source>
</evidence>
<name>A0A1D3CYI0_9EIME</name>
<feature type="compositionally biased region" description="Pro residues" evidence="3">
    <location>
        <begin position="98"/>
        <end position="116"/>
    </location>
</feature>
<dbReference type="VEuPathDB" id="ToxoDB:cyc_05289"/>
<protein>
    <submittedName>
        <fullName evidence="7">Serine protease</fullName>
    </submittedName>
</protein>
<feature type="region of interest" description="Disordered" evidence="3">
    <location>
        <begin position="26"/>
        <end position="63"/>
    </location>
</feature>
<dbReference type="SUPFAM" id="SSF56574">
    <property type="entry name" value="Serpins"/>
    <property type="match status" value="1"/>
</dbReference>
<dbReference type="SMART" id="SM00093">
    <property type="entry name" value="SERPIN"/>
    <property type="match status" value="1"/>
</dbReference>
<dbReference type="Pfam" id="PF00079">
    <property type="entry name" value="Serpin"/>
    <property type="match status" value="1"/>
</dbReference>
<keyword evidence="4" id="KW-1133">Transmembrane helix</keyword>
<dbReference type="PANTHER" id="PTHR11461:SF211">
    <property type="entry name" value="GH10112P-RELATED"/>
    <property type="match status" value="1"/>
</dbReference>
<evidence type="ECO:0000256" key="1">
    <source>
        <dbReference type="ARBA" id="ARBA00009500"/>
    </source>
</evidence>
<dbReference type="InterPro" id="IPR023796">
    <property type="entry name" value="Serpin_dom"/>
</dbReference>
<keyword evidence="4" id="KW-0812">Transmembrane</keyword>
<evidence type="ECO:0000256" key="4">
    <source>
        <dbReference type="SAM" id="Phobius"/>
    </source>
</evidence>
<feature type="domain" description="Serpin" evidence="6">
    <location>
        <begin position="144"/>
        <end position="517"/>
    </location>
</feature>
<dbReference type="GO" id="GO:0008233">
    <property type="term" value="F:peptidase activity"/>
    <property type="evidence" value="ECO:0007669"/>
    <property type="project" value="UniProtKB-KW"/>
</dbReference>
<evidence type="ECO:0000256" key="5">
    <source>
        <dbReference type="SAM" id="SignalP"/>
    </source>
</evidence>
<dbReference type="GO" id="GO:0004867">
    <property type="term" value="F:serine-type endopeptidase inhibitor activity"/>
    <property type="evidence" value="ECO:0007669"/>
    <property type="project" value="InterPro"/>
</dbReference>